<dbReference type="EMBL" id="FNCG01000004">
    <property type="protein sequence ID" value="SDG69061.1"/>
    <property type="molecule type" value="Genomic_DNA"/>
</dbReference>
<gene>
    <name evidence="2" type="ORF">SAMN05192573_104355</name>
</gene>
<dbReference type="SFLD" id="SFLDS00005">
    <property type="entry name" value="Isoprenoid_Synthase_Type_I"/>
    <property type="match status" value="1"/>
</dbReference>
<reference evidence="3" key="1">
    <citation type="submission" date="2016-10" db="EMBL/GenBank/DDBJ databases">
        <authorList>
            <person name="Varghese N."/>
            <person name="Submissions S."/>
        </authorList>
    </citation>
    <scope>NUCLEOTIDE SEQUENCE [LARGE SCALE GENOMIC DNA]</scope>
    <source>
        <strain evidence="3">Gh-67</strain>
    </source>
</reference>
<dbReference type="RefSeq" id="WP_256337395.1">
    <property type="nucleotide sequence ID" value="NZ_FNCG01000004.1"/>
</dbReference>
<dbReference type="InterPro" id="IPR008949">
    <property type="entry name" value="Isoprenoid_synthase_dom_sf"/>
</dbReference>
<dbReference type="InterPro" id="IPR019845">
    <property type="entry name" value="Squalene/phytoene_synthase_CS"/>
</dbReference>
<dbReference type="SFLD" id="SFLDG01212">
    <property type="entry name" value="Phytoene_synthase_like"/>
    <property type="match status" value="1"/>
</dbReference>
<dbReference type="InterPro" id="IPR033904">
    <property type="entry name" value="Trans_IPPS_HH"/>
</dbReference>
<dbReference type="InterPro" id="IPR044843">
    <property type="entry name" value="Trans_IPPS_bact-type"/>
</dbReference>
<keyword evidence="1" id="KW-0808">Transferase</keyword>
<dbReference type="Gene3D" id="1.10.600.10">
    <property type="entry name" value="Farnesyl Diphosphate Synthase"/>
    <property type="match status" value="1"/>
</dbReference>
<dbReference type="GO" id="GO:0051996">
    <property type="term" value="F:squalene synthase [NAD(P)H] activity"/>
    <property type="evidence" value="ECO:0007669"/>
    <property type="project" value="InterPro"/>
</dbReference>
<dbReference type="PANTHER" id="PTHR31480">
    <property type="entry name" value="BIFUNCTIONAL LYCOPENE CYCLASE/PHYTOENE SYNTHASE"/>
    <property type="match status" value="1"/>
</dbReference>
<sequence>MTTRVPMMNLYDETCFECSKLITKKYSTSFSLGIRTFDKSFRYPIYAIYGFVRYADEIVDTFHGYDQQQLINSFEEETFKAIEERISTNPVIHSFQQVVNQFEIDHELIRAFLRSMEMDLHNKAYDEDSYQTYIYGSAEVIGMMCLRVFTNDDIQYQALVPKARSLGAAFQKINFLRDVKADYTERGRSYFPGVDFNNFTEHDKLAIEAEIKHDFDEAFEGIKCLPAGTRLGVYIAYIYYLQLFKKISYTPANVILQKRIRVSDLCKMSLYIKAVLQQKLNVI</sequence>
<proteinExistence type="predicted"/>
<name>A0A1G7WAX7_9SPHI</name>
<dbReference type="CDD" id="cd00683">
    <property type="entry name" value="Trans_IPPS_HH"/>
    <property type="match status" value="1"/>
</dbReference>
<dbReference type="AlphaFoldDB" id="A0A1G7WAX7"/>
<dbReference type="GO" id="GO:0016117">
    <property type="term" value="P:carotenoid biosynthetic process"/>
    <property type="evidence" value="ECO:0007669"/>
    <property type="project" value="UniProtKB-ARBA"/>
</dbReference>
<dbReference type="SFLD" id="SFLDG01018">
    <property type="entry name" value="Squalene/Phytoene_Synthase_Lik"/>
    <property type="match status" value="1"/>
</dbReference>
<organism evidence="2 3">
    <name type="scientific">Mucilaginibacter gossypii</name>
    <dbReference type="NCBI Taxonomy" id="551996"/>
    <lineage>
        <taxon>Bacteria</taxon>
        <taxon>Pseudomonadati</taxon>
        <taxon>Bacteroidota</taxon>
        <taxon>Sphingobacteriia</taxon>
        <taxon>Sphingobacteriales</taxon>
        <taxon>Sphingobacteriaceae</taxon>
        <taxon>Mucilaginibacter</taxon>
    </lineage>
</organism>
<dbReference type="SUPFAM" id="SSF48576">
    <property type="entry name" value="Terpenoid synthases"/>
    <property type="match status" value="1"/>
</dbReference>
<dbReference type="InterPro" id="IPR002060">
    <property type="entry name" value="Squ/phyt_synthse"/>
</dbReference>
<dbReference type="STRING" id="551996.SAMN05192573_104355"/>
<dbReference type="Pfam" id="PF00494">
    <property type="entry name" value="SQS_PSY"/>
    <property type="match status" value="1"/>
</dbReference>
<keyword evidence="3" id="KW-1185">Reference proteome</keyword>
<protein>
    <submittedName>
        <fullName evidence="2">Phytoene/squalene synthetase</fullName>
    </submittedName>
</protein>
<dbReference type="PROSITE" id="PS01045">
    <property type="entry name" value="SQUALEN_PHYTOEN_SYN_2"/>
    <property type="match status" value="1"/>
</dbReference>
<dbReference type="GO" id="GO:0004311">
    <property type="term" value="F:geranylgeranyl diphosphate synthase activity"/>
    <property type="evidence" value="ECO:0007669"/>
    <property type="project" value="InterPro"/>
</dbReference>
<accession>A0A1G7WAX7</accession>
<evidence type="ECO:0000313" key="2">
    <source>
        <dbReference type="EMBL" id="SDG69061.1"/>
    </source>
</evidence>
<evidence type="ECO:0000256" key="1">
    <source>
        <dbReference type="ARBA" id="ARBA00022679"/>
    </source>
</evidence>
<evidence type="ECO:0000313" key="3">
    <source>
        <dbReference type="Proteomes" id="UP000199705"/>
    </source>
</evidence>
<dbReference type="Proteomes" id="UP000199705">
    <property type="component" value="Unassembled WGS sequence"/>
</dbReference>